<organism evidence="1 2">
    <name type="scientific">Kitasatospora putterlickiae</name>
    <dbReference type="NCBI Taxonomy" id="221725"/>
    <lineage>
        <taxon>Bacteria</taxon>
        <taxon>Bacillati</taxon>
        <taxon>Actinomycetota</taxon>
        <taxon>Actinomycetes</taxon>
        <taxon>Kitasatosporales</taxon>
        <taxon>Streptomycetaceae</taxon>
        <taxon>Kitasatospora</taxon>
    </lineage>
</organism>
<keyword evidence="2" id="KW-1185">Reference proteome</keyword>
<reference evidence="1 2" key="1">
    <citation type="journal article" date="2019" name="Int. J. Syst. Evol. Microbiol.">
        <title>The Global Catalogue of Microorganisms (GCM) 10K type strain sequencing project: providing services to taxonomists for standard genome sequencing and annotation.</title>
        <authorList>
            <consortium name="The Broad Institute Genomics Platform"/>
            <consortium name="The Broad Institute Genome Sequencing Center for Infectious Disease"/>
            <person name="Wu L."/>
            <person name="Ma J."/>
        </authorList>
    </citation>
    <scope>NUCLEOTIDE SEQUENCE [LARGE SCALE GENOMIC DNA]</scope>
    <source>
        <strain evidence="1 2">JCM 12393</strain>
    </source>
</reference>
<proteinExistence type="predicted"/>
<sequence>MGRTPRSVKVLAESAAFPRRPIPYSSPVLPPLTRRTTVFPPVLCAHPRAITAPEASSAPAAGRVLNAVADERAVRTAGLVRV</sequence>
<evidence type="ECO:0000313" key="1">
    <source>
        <dbReference type="EMBL" id="GAA1390128.1"/>
    </source>
</evidence>
<comment type="caution">
    <text evidence="1">The sequence shown here is derived from an EMBL/GenBank/DDBJ whole genome shotgun (WGS) entry which is preliminary data.</text>
</comment>
<dbReference type="EMBL" id="BAAAKJ010000094">
    <property type="protein sequence ID" value="GAA1390128.1"/>
    <property type="molecule type" value="Genomic_DNA"/>
</dbReference>
<gene>
    <name evidence="1" type="ORF">GCM10009639_18460</name>
</gene>
<evidence type="ECO:0000313" key="2">
    <source>
        <dbReference type="Proteomes" id="UP001499863"/>
    </source>
</evidence>
<accession>A0ABN1XTX5</accession>
<name>A0ABN1XTX5_9ACTN</name>
<protein>
    <submittedName>
        <fullName evidence="1">Uncharacterized protein</fullName>
    </submittedName>
</protein>
<dbReference type="Proteomes" id="UP001499863">
    <property type="component" value="Unassembled WGS sequence"/>
</dbReference>